<dbReference type="EMBL" id="CP014229">
    <property type="protein sequence ID" value="AMD89967.1"/>
    <property type="molecule type" value="Genomic_DNA"/>
</dbReference>
<sequence length="61" mass="6634">MEAIQDNGTFRSSEELLRDGIAPQQVMSNLIIGKTLQESTEMAEQLRSAATGVGQKLNVEV</sequence>
<protein>
    <submittedName>
        <fullName evidence="1">Uncharacterized protein</fullName>
    </submittedName>
</protein>
<dbReference type="KEGG" id="dfi:AXF13_07450"/>
<dbReference type="STRING" id="44742.AXF13_07450"/>
<name>A0A0X8JJX7_9BACT</name>
<dbReference type="Proteomes" id="UP000069241">
    <property type="component" value="Chromosome"/>
</dbReference>
<gene>
    <name evidence="1" type="ORF">AXF13_07450</name>
</gene>
<dbReference type="RefSeq" id="WP_062252264.1">
    <property type="nucleotide sequence ID" value="NZ_CP014229.1"/>
</dbReference>
<evidence type="ECO:0000313" key="2">
    <source>
        <dbReference type="Proteomes" id="UP000069241"/>
    </source>
</evidence>
<evidence type="ECO:0000313" key="1">
    <source>
        <dbReference type="EMBL" id="AMD89967.1"/>
    </source>
</evidence>
<organism evidence="1 2">
    <name type="scientific">Desulfovibrio fairfieldensis</name>
    <dbReference type="NCBI Taxonomy" id="44742"/>
    <lineage>
        <taxon>Bacteria</taxon>
        <taxon>Pseudomonadati</taxon>
        <taxon>Thermodesulfobacteriota</taxon>
        <taxon>Desulfovibrionia</taxon>
        <taxon>Desulfovibrionales</taxon>
        <taxon>Desulfovibrionaceae</taxon>
        <taxon>Desulfovibrio</taxon>
    </lineage>
</organism>
<reference evidence="2" key="1">
    <citation type="submission" date="2016-02" db="EMBL/GenBank/DDBJ databases">
        <authorList>
            <person name="Holder M.E."/>
            <person name="Ajami N.J."/>
            <person name="Petrosino J.F."/>
        </authorList>
    </citation>
    <scope>NUCLEOTIDE SEQUENCE [LARGE SCALE GENOMIC DNA]</scope>
    <source>
        <strain evidence="2">CCUG 45958</strain>
    </source>
</reference>
<accession>A0A0X8JJX7</accession>
<keyword evidence="2" id="KW-1185">Reference proteome</keyword>
<dbReference type="AlphaFoldDB" id="A0A0X8JJX7"/>
<proteinExistence type="predicted"/>